<protein>
    <submittedName>
        <fullName evidence="1">Uncharacterized protein</fullName>
    </submittedName>
</protein>
<evidence type="ECO:0000313" key="2">
    <source>
        <dbReference type="Proteomes" id="UP000749740"/>
    </source>
</evidence>
<name>A0A9Q3M631_9HYPH</name>
<dbReference type="RefSeq" id="WP_221133298.1">
    <property type="nucleotide sequence ID" value="NZ_JABDYC010000001.1"/>
</dbReference>
<proteinExistence type="predicted"/>
<sequence length="101" mass="11849">MSDIAWRDALFARYGDAVPAADRILVRAEMGPFIEQMLAALHERGFLYDIEFTGFEERAPGWLISHFRYRHDGLSKRRKRLIEDAIADWNFYPPAMKETDE</sequence>
<evidence type="ECO:0000313" key="1">
    <source>
        <dbReference type="EMBL" id="MBX5021149.1"/>
    </source>
</evidence>
<gene>
    <name evidence="1" type="ORF">HJB63_00880</name>
</gene>
<accession>A0A9Q3M631</accession>
<dbReference type="AlphaFoldDB" id="A0A9Q3M631"/>
<dbReference type="Proteomes" id="UP000749740">
    <property type="component" value="Unassembled WGS sequence"/>
</dbReference>
<reference evidence="1" key="1">
    <citation type="submission" date="2020-04" db="EMBL/GenBank/DDBJ databases">
        <title>Global-level population genomics: horizontal gene transfer, symbiosis and evolution in Rhizobia.</title>
        <authorList>
            <person name="Gai Y."/>
        </authorList>
    </citation>
    <scope>NUCLEOTIDE SEQUENCE</scope>
    <source>
        <strain evidence="1">BLR57</strain>
    </source>
</reference>
<dbReference type="EMBL" id="JABDYC010000001">
    <property type="protein sequence ID" value="MBX5021149.1"/>
    <property type="molecule type" value="Genomic_DNA"/>
</dbReference>
<organism evidence="1 2">
    <name type="scientific">Rhizobium lentis</name>
    <dbReference type="NCBI Taxonomy" id="1138194"/>
    <lineage>
        <taxon>Bacteria</taxon>
        <taxon>Pseudomonadati</taxon>
        <taxon>Pseudomonadota</taxon>
        <taxon>Alphaproteobacteria</taxon>
        <taxon>Hyphomicrobiales</taxon>
        <taxon>Rhizobiaceae</taxon>
        <taxon>Rhizobium/Agrobacterium group</taxon>
        <taxon>Rhizobium</taxon>
    </lineage>
</organism>
<comment type="caution">
    <text evidence="1">The sequence shown here is derived from an EMBL/GenBank/DDBJ whole genome shotgun (WGS) entry which is preliminary data.</text>
</comment>